<protein>
    <submittedName>
        <fullName evidence="1">SusD/RagB family nutrient-binding outer membrane lipoprotein</fullName>
    </submittedName>
</protein>
<name>A0AAE6ZII9_9BACT</name>
<keyword evidence="1" id="KW-0449">Lipoprotein</keyword>
<dbReference type="RefSeq" id="WP_168806494.1">
    <property type="nucleotide sequence ID" value="NZ_CP051204.2"/>
</dbReference>
<dbReference type="Gene3D" id="1.25.40.390">
    <property type="match status" value="1"/>
</dbReference>
<dbReference type="Pfam" id="PF12771">
    <property type="entry name" value="SusD-like_2"/>
    <property type="match status" value="2"/>
</dbReference>
<evidence type="ECO:0000313" key="2">
    <source>
        <dbReference type="EMBL" id="QJB39885.1"/>
    </source>
</evidence>
<evidence type="ECO:0000313" key="3">
    <source>
        <dbReference type="Proteomes" id="UP000502421"/>
    </source>
</evidence>
<accession>A0AAE6ZII9</accession>
<dbReference type="EMBL" id="CP051204">
    <property type="protein sequence ID" value="QJB39885.1"/>
    <property type="molecule type" value="Genomic_DNA"/>
</dbReference>
<dbReference type="Proteomes" id="UP000502421">
    <property type="component" value="Chromosome"/>
</dbReference>
<dbReference type="InterPro" id="IPR041662">
    <property type="entry name" value="SusD-like_2"/>
</dbReference>
<reference evidence="3 4" key="1">
    <citation type="submission" date="2020-04" db="EMBL/GenBank/DDBJ databases">
        <authorList>
            <person name="Kittiwongwattana C."/>
        </authorList>
    </citation>
    <scope>NUCLEOTIDE SEQUENCE [LARGE SCALE GENOMIC DNA]</scope>
    <source>
        <strain evidence="2 4">1303</strain>
        <strain evidence="3">1310</strain>
    </source>
</reference>
<dbReference type="InterPro" id="IPR011990">
    <property type="entry name" value="TPR-like_helical_dom_sf"/>
</dbReference>
<sequence>MKHVNKWGLGVAVAGMMLTACTKNFEDINQNPQVSEDVPPEMLITQSAKSIVDRDFDWFYDGYTYQLQWMQFGVAAPGSSPTGLFSPTNTNDFYNAFYKSIGRNLVEIEAVVSRKAEAERAQYGNVLAIAKILKVYSAWRASDANGSMPYTNAFQARSDANFTPTYDTQEKLFPIWEAELKAAITTLQSGLSGQASPGNADIFYKGDVKSWVKAANVLRIKLAMRQLKRSADKATAIIKDAMTVTDGLFVSNAEEWKFLSADENFARAGNWAMDNNPLSASKNMLDYMYNNNDPRLGIFYEKNSYTKELVDSLIKGGVFPATATYNERRYFGLPASPDRRKAPADAEVFKVKRYTMTFMVDGESQKVTRTLDTVSAVQRRLFDLDAENGNQNGARYTQPILSYAEQCFMLAELAVRGIITGTAETYYKNGVEASIKAYDDMGREAKIRDYAPLDAAAIAAYLEKPNVAFTGTNDVLLEKINIQNFLNLFKSPWEAWGAWKRAGIPKVGGILPFEPMQVAGQTVAIPRRWALPQPTIANQTNWRNAINEMQQTGEYGNADNDFTGRVWWDKK</sequence>
<dbReference type="SUPFAM" id="SSF48452">
    <property type="entry name" value="TPR-like"/>
    <property type="match status" value="1"/>
</dbReference>
<dbReference type="KEGG" id="coy:HF329_19420"/>
<organism evidence="1 3">
    <name type="scientific">Chitinophaga oryzae</name>
    <dbReference type="NCBI Taxonomy" id="2725414"/>
    <lineage>
        <taxon>Bacteria</taxon>
        <taxon>Pseudomonadati</taxon>
        <taxon>Bacteroidota</taxon>
        <taxon>Chitinophagia</taxon>
        <taxon>Chitinophagales</taxon>
        <taxon>Chitinophagaceae</taxon>
        <taxon>Chitinophaga</taxon>
    </lineage>
</organism>
<reference evidence="1" key="2">
    <citation type="submission" date="2020-09" db="EMBL/GenBank/DDBJ databases">
        <authorList>
            <person name="Kittiwongwattana C."/>
        </authorList>
    </citation>
    <scope>NUCLEOTIDE SEQUENCE</scope>
    <source>
        <strain evidence="1">1310</strain>
    </source>
</reference>
<evidence type="ECO:0000313" key="1">
    <source>
        <dbReference type="EMBL" id="QJB33367.1"/>
    </source>
</evidence>
<dbReference type="Proteomes" id="UP000503144">
    <property type="component" value="Chromosome"/>
</dbReference>
<dbReference type="PROSITE" id="PS51257">
    <property type="entry name" value="PROKAR_LIPOPROTEIN"/>
    <property type="match status" value="1"/>
</dbReference>
<evidence type="ECO:0000313" key="4">
    <source>
        <dbReference type="Proteomes" id="UP000503144"/>
    </source>
</evidence>
<proteinExistence type="predicted"/>
<keyword evidence="4" id="KW-1185">Reference proteome</keyword>
<dbReference type="EMBL" id="CP051205">
    <property type="protein sequence ID" value="QJB33367.1"/>
    <property type="molecule type" value="Genomic_DNA"/>
</dbReference>
<dbReference type="AlphaFoldDB" id="A0AAE6ZII9"/>
<gene>
    <name evidence="2" type="ORF">HF324_19285</name>
    <name evidence="1" type="ORF">HF329_19420</name>
</gene>